<keyword evidence="3" id="KW-1185">Reference proteome</keyword>
<comment type="caution">
    <text evidence="2">The sequence shown here is derived from an EMBL/GenBank/DDBJ whole genome shotgun (WGS) entry which is preliminary data.</text>
</comment>
<dbReference type="GeneID" id="85386998"/>
<gene>
    <name evidence="2" type="ORF">BDZ83DRAFT_440262</name>
</gene>
<accession>A0AAD8UK88</accession>
<evidence type="ECO:0000313" key="2">
    <source>
        <dbReference type="EMBL" id="KAK1721294.1"/>
    </source>
</evidence>
<organism evidence="2 3">
    <name type="scientific">Glomerella acutata</name>
    <name type="common">Colletotrichum acutatum</name>
    <dbReference type="NCBI Taxonomy" id="27357"/>
    <lineage>
        <taxon>Eukaryota</taxon>
        <taxon>Fungi</taxon>
        <taxon>Dikarya</taxon>
        <taxon>Ascomycota</taxon>
        <taxon>Pezizomycotina</taxon>
        <taxon>Sordariomycetes</taxon>
        <taxon>Hypocreomycetidae</taxon>
        <taxon>Glomerellales</taxon>
        <taxon>Glomerellaceae</taxon>
        <taxon>Colletotrichum</taxon>
        <taxon>Colletotrichum acutatum species complex</taxon>
    </lineage>
</organism>
<proteinExistence type="predicted"/>
<evidence type="ECO:0000256" key="1">
    <source>
        <dbReference type="SAM" id="MobiDB-lite"/>
    </source>
</evidence>
<reference evidence="2" key="1">
    <citation type="submission" date="2021-12" db="EMBL/GenBank/DDBJ databases">
        <title>Comparative genomics, transcriptomics and evolutionary studies reveal genomic signatures of adaptation to plant cell wall in hemibiotrophic fungi.</title>
        <authorList>
            <consortium name="DOE Joint Genome Institute"/>
            <person name="Baroncelli R."/>
            <person name="Diaz J.F."/>
            <person name="Benocci T."/>
            <person name="Peng M."/>
            <person name="Battaglia E."/>
            <person name="Haridas S."/>
            <person name="Andreopoulos W."/>
            <person name="Labutti K."/>
            <person name="Pangilinan J."/>
            <person name="Floch G.L."/>
            <person name="Makela M.R."/>
            <person name="Henrissat B."/>
            <person name="Grigoriev I.V."/>
            <person name="Crouch J.A."/>
            <person name="De Vries R.P."/>
            <person name="Sukno S.A."/>
            <person name="Thon M.R."/>
        </authorList>
    </citation>
    <scope>NUCLEOTIDE SEQUENCE</scope>
    <source>
        <strain evidence="2">CBS 112980</strain>
    </source>
</reference>
<name>A0AAD8UK88_GLOAC</name>
<feature type="compositionally biased region" description="Basic and acidic residues" evidence="1">
    <location>
        <begin position="9"/>
        <end position="19"/>
    </location>
</feature>
<sequence>MHGTSRGQSWEDGKTGKDEGEAEVWGTWPGLVLSVMRGPTVFVCSFLLCRGRVAFKCGHVRVEDGIREFTFVIREEGVVGSVSVPHSVGAVLIRIEILKRRRHGHARSAICGSHEGSLKLRITSVLTAATQNRKATVSFWMRGVGAGNWLMHVAIARGGVERDGRMGSQGLVELTQSIRTSTARHLMARYSTKYLPYSVPRRALKFAQHPALLRGPVTARCVE</sequence>
<evidence type="ECO:0000313" key="3">
    <source>
        <dbReference type="Proteomes" id="UP001244207"/>
    </source>
</evidence>
<dbReference type="Proteomes" id="UP001244207">
    <property type="component" value="Unassembled WGS sequence"/>
</dbReference>
<dbReference type="AlphaFoldDB" id="A0AAD8UK88"/>
<dbReference type="RefSeq" id="XP_060362090.1">
    <property type="nucleotide sequence ID" value="XM_060503099.1"/>
</dbReference>
<dbReference type="EMBL" id="JAHMHS010000086">
    <property type="protein sequence ID" value="KAK1721294.1"/>
    <property type="molecule type" value="Genomic_DNA"/>
</dbReference>
<protein>
    <submittedName>
        <fullName evidence="2">Uncharacterized protein</fullName>
    </submittedName>
</protein>
<feature type="region of interest" description="Disordered" evidence="1">
    <location>
        <begin position="1"/>
        <end position="21"/>
    </location>
</feature>